<accession>A0A316D4R9</accession>
<protein>
    <submittedName>
        <fullName evidence="1">Uncharacterized protein</fullName>
    </submittedName>
</protein>
<reference evidence="1 2" key="1">
    <citation type="submission" date="2018-05" db="EMBL/GenBank/DDBJ databases">
        <title>Genomic Encyclopedia of Type Strains, Phase IV (KMG-IV): sequencing the most valuable type-strain genomes for metagenomic binning, comparative biology and taxonomic classification.</title>
        <authorList>
            <person name="Goeker M."/>
        </authorList>
    </citation>
    <scope>NUCLEOTIDE SEQUENCE [LARGE SCALE GENOMIC DNA]</scope>
    <source>
        <strain evidence="1 2">DSM 18773</strain>
    </source>
</reference>
<name>A0A316D4R9_9BACL</name>
<proteinExistence type="predicted"/>
<evidence type="ECO:0000313" key="1">
    <source>
        <dbReference type="EMBL" id="PWK05074.1"/>
    </source>
</evidence>
<keyword evidence="2" id="KW-1185">Reference proteome</keyword>
<dbReference type="RefSeq" id="WP_170119599.1">
    <property type="nucleotide sequence ID" value="NZ_QGGL01000027.1"/>
</dbReference>
<dbReference type="AlphaFoldDB" id="A0A316D4R9"/>
<gene>
    <name evidence="1" type="ORF">C7459_1276</name>
</gene>
<comment type="caution">
    <text evidence="1">The sequence shown here is derived from an EMBL/GenBank/DDBJ whole genome shotgun (WGS) entry which is preliminary data.</text>
</comment>
<dbReference type="EMBL" id="QGGL01000027">
    <property type="protein sequence ID" value="PWK05074.1"/>
    <property type="molecule type" value="Genomic_DNA"/>
</dbReference>
<organism evidence="1 2">
    <name type="scientific">Tumebacillus permanentifrigoris</name>
    <dbReference type="NCBI Taxonomy" id="378543"/>
    <lineage>
        <taxon>Bacteria</taxon>
        <taxon>Bacillati</taxon>
        <taxon>Bacillota</taxon>
        <taxon>Bacilli</taxon>
        <taxon>Bacillales</taxon>
        <taxon>Alicyclobacillaceae</taxon>
        <taxon>Tumebacillus</taxon>
    </lineage>
</organism>
<dbReference type="Proteomes" id="UP000245634">
    <property type="component" value="Unassembled WGS sequence"/>
</dbReference>
<evidence type="ECO:0000313" key="2">
    <source>
        <dbReference type="Proteomes" id="UP000245634"/>
    </source>
</evidence>
<sequence>MNLNAIDYCGMASLVAVLAALVFLRVNGKMNIAVELWSDPDADSY</sequence>